<name>A0A6P5Y763_DURZI</name>
<dbReference type="SUPFAM" id="SSF56112">
    <property type="entry name" value="Protein kinase-like (PK-like)"/>
    <property type="match status" value="1"/>
</dbReference>
<reference evidence="3" key="1">
    <citation type="submission" date="2025-08" db="UniProtKB">
        <authorList>
            <consortium name="RefSeq"/>
        </authorList>
    </citation>
    <scope>IDENTIFICATION</scope>
    <source>
        <tissue evidence="3">Fruit stalk</tissue>
    </source>
</reference>
<sequence length="151" mass="17728">MPVAHMHEGRGRWGIKLLHETKRPIFPSAYDEEKLSCYLAFIYYPFYVQVCLVFTRLRFKLCLMLLSDSNYYLLRVRLCLGWLEPEVLLGNYSEKVDIWSAGVLPFQGDYLKEVFEAIKNVKLDFHSGLWESLSKPARDPLARMLTKDVFI</sequence>
<keyword evidence="1" id="KW-0812">Transmembrane</keyword>
<organism evidence="2 3">
    <name type="scientific">Durio zibethinus</name>
    <name type="common">Durian</name>
    <dbReference type="NCBI Taxonomy" id="66656"/>
    <lineage>
        <taxon>Eukaryota</taxon>
        <taxon>Viridiplantae</taxon>
        <taxon>Streptophyta</taxon>
        <taxon>Embryophyta</taxon>
        <taxon>Tracheophyta</taxon>
        <taxon>Spermatophyta</taxon>
        <taxon>Magnoliopsida</taxon>
        <taxon>eudicotyledons</taxon>
        <taxon>Gunneridae</taxon>
        <taxon>Pentapetalae</taxon>
        <taxon>rosids</taxon>
        <taxon>malvids</taxon>
        <taxon>Malvales</taxon>
        <taxon>Malvaceae</taxon>
        <taxon>Helicteroideae</taxon>
        <taxon>Durio</taxon>
    </lineage>
</organism>
<dbReference type="Gene3D" id="1.10.510.10">
    <property type="entry name" value="Transferase(Phosphotransferase) domain 1"/>
    <property type="match status" value="1"/>
</dbReference>
<evidence type="ECO:0000313" key="2">
    <source>
        <dbReference type="Proteomes" id="UP000515121"/>
    </source>
</evidence>
<gene>
    <name evidence="3" type="primary">LOC111289457</name>
</gene>
<dbReference type="RefSeq" id="XP_022736294.1">
    <property type="nucleotide sequence ID" value="XM_022880559.1"/>
</dbReference>
<dbReference type="Proteomes" id="UP000515121">
    <property type="component" value="Unplaced"/>
</dbReference>
<proteinExistence type="predicted"/>
<keyword evidence="2" id="KW-1185">Reference proteome</keyword>
<dbReference type="InterPro" id="IPR011009">
    <property type="entry name" value="Kinase-like_dom_sf"/>
</dbReference>
<dbReference type="GeneID" id="111289457"/>
<keyword evidence="1" id="KW-0472">Membrane</keyword>
<evidence type="ECO:0000313" key="3">
    <source>
        <dbReference type="RefSeq" id="XP_022736294.1"/>
    </source>
</evidence>
<dbReference type="KEGG" id="dzi:111289457"/>
<protein>
    <submittedName>
        <fullName evidence="3">Calcium-dependent protein kinase 1-like</fullName>
    </submittedName>
</protein>
<accession>A0A6P5Y763</accession>
<dbReference type="OrthoDB" id="1738954at2759"/>
<feature type="transmembrane region" description="Helical" evidence="1">
    <location>
        <begin position="38"/>
        <end position="57"/>
    </location>
</feature>
<evidence type="ECO:0000256" key="1">
    <source>
        <dbReference type="SAM" id="Phobius"/>
    </source>
</evidence>
<keyword evidence="1" id="KW-1133">Transmembrane helix</keyword>
<dbReference type="AlphaFoldDB" id="A0A6P5Y763"/>